<reference evidence="1 2" key="1">
    <citation type="submission" date="2021-01" db="EMBL/GenBank/DDBJ databases">
        <title>Whole genome shotgun sequence of Planobispora longispora NBRC 13918.</title>
        <authorList>
            <person name="Komaki H."/>
            <person name="Tamura T."/>
        </authorList>
    </citation>
    <scope>NUCLEOTIDE SEQUENCE [LARGE SCALE GENOMIC DNA]</scope>
    <source>
        <strain evidence="1 2">NBRC 13918</strain>
    </source>
</reference>
<evidence type="ECO:0000313" key="1">
    <source>
        <dbReference type="EMBL" id="GIH77168.1"/>
    </source>
</evidence>
<sequence length="279" mass="30964">MRRPRKKTGRPLANRRARKIRETKLSTLRKWLIGLLVAALAATITNMTTGAISSLIATIQKKLINEDPITVAISQDFIQSRRFTMRSSAYLFPEMDVADLGSPPENIIDMDPIDLDRWAQAHGAIDGPFTDISITIQGKESKPVVITNLRARILERRPPVPSGVVIPPRGAGPIVSRAFEVNLDRTPPTLDYFNGEEGDNKPIVFPYKVSDTEPEVFLVLATANKCDCLWELDLSWAAAGQTGVTVINNDGVPFRTSSIVNATSYIPKGDRWKRGEIWE</sequence>
<dbReference type="AlphaFoldDB" id="A0A8J3RLI0"/>
<gene>
    <name evidence="1" type="ORF">Plo01_35970</name>
</gene>
<organism evidence="1 2">
    <name type="scientific">Planobispora longispora</name>
    <dbReference type="NCBI Taxonomy" id="28887"/>
    <lineage>
        <taxon>Bacteria</taxon>
        <taxon>Bacillati</taxon>
        <taxon>Actinomycetota</taxon>
        <taxon>Actinomycetes</taxon>
        <taxon>Streptosporangiales</taxon>
        <taxon>Streptosporangiaceae</taxon>
        <taxon>Planobispora</taxon>
    </lineage>
</organism>
<keyword evidence="2" id="KW-1185">Reference proteome</keyword>
<dbReference type="Proteomes" id="UP000616724">
    <property type="component" value="Unassembled WGS sequence"/>
</dbReference>
<comment type="caution">
    <text evidence="1">The sequence shown here is derived from an EMBL/GenBank/DDBJ whole genome shotgun (WGS) entry which is preliminary data.</text>
</comment>
<dbReference type="EMBL" id="BOOH01000026">
    <property type="protein sequence ID" value="GIH77168.1"/>
    <property type="molecule type" value="Genomic_DNA"/>
</dbReference>
<protein>
    <submittedName>
        <fullName evidence="1">Uncharacterized protein</fullName>
    </submittedName>
</protein>
<proteinExistence type="predicted"/>
<dbReference type="RefSeq" id="WP_203891755.1">
    <property type="nucleotide sequence ID" value="NZ_BOOH01000026.1"/>
</dbReference>
<name>A0A8J3RLI0_9ACTN</name>
<evidence type="ECO:0000313" key="2">
    <source>
        <dbReference type="Proteomes" id="UP000616724"/>
    </source>
</evidence>
<accession>A0A8J3RLI0</accession>